<evidence type="ECO:0000256" key="1">
    <source>
        <dbReference type="ARBA" id="ARBA00004141"/>
    </source>
</evidence>
<dbReference type="PROSITE" id="PS50850">
    <property type="entry name" value="MFS"/>
    <property type="match status" value="1"/>
</dbReference>
<dbReference type="NCBIfam" id="TIGR00879">
    <property type="entry name" value="SP"/>
    <property type="match status" value="1"/>
</dbReference>
<keyword evidence="6 9" id="KW-0472">Membrane</keyword>
<dbReference type="PRINTS" id="PR00171">
    <property type="entry name" value="SUGRTRNSPORT"/>
</dbReference>
<dbReference type="InterPro" id="IPR003663">
    <property type="entry name" value="Sugar/inositol_transpt"/>
</dbReference>
<evidence type="ECO:0000313" key="11">
    <source>
        <dbReference type="EMBL" id="RSH89556.1"/>
    </source>
</evidence>
<comment type="subcellular location">
    <subcellularLocation>
        <location evidence="1">Membrane</location>
        <topology evidence="1">Multi-pass membrane protein</topology>
    </subcellularLocation>
</comment>
<dbReference type="GO" id="GO:0016020">
    <property type="term" value="C:membrane"/>
    <property type="evidence" value="ECO:0007669"/>
    <property type="project" value="UniProtKB-SubCell"/>
</dbReference>
<dbReference type="InterPro" id="IPR020846">
    <property type="entry name" value="MFS_dom"/>
</dbReference>
<evidence type="ECO:0000256" key="9">
    <source>
        <dbReference type="SAM" id="Phobius"/>
    </source>
</evidence>
<evidence type="ECO:0000256" key="3">
    <source>
        <dbReference type="ARBA" id="ARBA00022448"/>
    </source>
</evidence>
<reference evidence="11 12" key="1">
    <citation type="submission" date="2018-11" db="EMBL/GenBank/DDBJ databases">
        <title>Genome sequence of Saitozyma podzolica DSM 27192.</title>
        <authorList>
            <person name="Aliyu H."/>
            <person name="Gorte O."/>
            <person name="Ochsenreither K."/>
        </authorList>
    </citation>
    <scope>NUCLEOTIDE SEQUENCE [LARGE SCALE GENOMIC DNA]</scope>
    <source>
        <strain evidence="11 12">DSM 27192</strain>
    </source>
</reference>
<dbReference type="Pfam" id="PF00083">
    <property type="entry name" value="Sugar_tr"/>
    <property type="match status" value="1"/>
</dbReference>
<dbReference type="GO" id="GO:0022857">
    <property type="term" value="F:transmembrane transporter activity"/>
    <property type="evidence" value="ECO:0007669"/>
    <property type="project" value="InterPro"/>
</dbReference>
<keyword evidence="5 9" id="KW-1133">Transmembrane helix</keyword>
<feature type="domain" description="Major facilitator superfamily (MFS) profile" evidence="10">
    <location>
        <begin position="111"/>
        <end position="555"/>
    </location>
</feature>
<gene>
    <name evidence="11" type="ORF">EHS25_002107</name>
</gene>
<dbReference type="AlphaFoldDB" id="A0A427YEQ3"/>
<protein>
    <recommendedName>
        <fullName evidence="10">Major facilitator superfamily (MFS) profile domain-containing protein</fullName>
    </recommendedName>
</protein>
<feature type="transmembrane region" description="Helical" evidence="9">
    <location>
        <begin position="213"/>
        <end position="234"/>
    </location>
</feature>
<dbReference type="SUPFAM" id="SSF103473">
    <property type="entry name" value="MFS general substrate transporter"/>
    <property type="match status" value="1"/>
</dbReference>
<evidence type="ECO:0000256" key="4">
    <source>
        <dbReference type="ARBA" id="ARBA00022692"/>
    </source>
</evidence>
<sequence>MSATDQKINGSDEQIELYNTTVPSSTEVLSRNAKIQNPLHGKTKEALFADVTAFCHEYGFVDQLETFKKGALLAQDSSKLEHYSELSEEDKEVIRAEKAHKWRQPKALLYTVVMASIGAAVHGWDQTGSNGANLSFPIEFDINDATGAPDAARNQWLVGLVNAAPYIAIAFIGCWLSDPLNSMIGRRGVTFVAGVICLIAPIGSALTRNWVQLFIVRLILGMGMGLKASTVPIWNAENVPASIRGGLVMSWQMWDAFGIFLGFCANLAVFQVGKLAWRLQLGSACIPALVLVIGIPFCPESPRWLIKKGRYPQAYRSFLRLRNSPLQAARDMYYVHRQLEEEHFAMSGSNVITRFTGLFTIPRIRRATLGTFVVMLAQQMCGINIIAFYSSSVFSQAGYSNEAALLASFGFGFLNFLCALPAVFTIDTFGRRNLLLTTFPLMCLTLLGSGLCFLIQVDSPARIPLIAVFIYLFCAVYSVGEGPVFFAYGAEVFPLTHREVGMGFGVATCFFWAAVLSLTWPRLVGALGSTGAFGFYAGLNLVALVMIFYLVPETKQLTLEELDHVFEVPTMDHCRYQANVWLPWFIKSKIFRQKVDLPSLYNFDEVADHVAPEPARGSRAV</sequence>
<dbReference type="Gene3D" id="1.20.1250.20">
    <property type="entry name" value="MFS general substrate transporter like domains"/>
    <property type="match status" value="1"/>
</dbReference>
<dbReference type="InterPro" id="IPR005828">
    <property type="entry name" value="MFS_sugar_transport-like"/>
</dbReference>
<feature type="transmembrane region" description="Helical" evidence="9">
    <location>
        <begin position="403"/>
        <end position="426"/>
    </location>
</feature>
<evidence type="ECO:0000256" key="2">
    <source>
        <dbReference type="ARBA" id="ARBA00010992"/>
    </source>
</evidence>
<evidence type="ECO:0000313" key="12">
    <source>
        <dbReference type="Proteomes" id="UP000279259"/>
    </source>
</evidence>
<comment type="caution">
    <text evidence="11">The sequence shown here is derived from an EMBL/GenBank/DDBJ whole genome shotgun (WGS) entry which is preliminary data.</text>
</comment>
<evidence type="ECO:0000256" key="7">
    <source>
        <dbReference type="ARBA" id="ARBA00049119"/>
    </source>
</evidence>
<feature type="transmembrane region" description="Helical" evidence="9">
    <location>
        <begin position="254"/>
        <end position="273"/>
    </location>
</feature>
<dbReference type="InterPro" id="IPR036259">
    <property type="entry name" value="MFS_trans_sf"/>
</dbReference>
<feature type="transmembrane region" description="Helical" evidence="9">
    <location>
        <begin position="500"/>
        <end position="520"/>
    </location>
</feature>
<evidence type="ECO:0000256" key="6">
    <source>
        <dbReference type="ARBA" id="ARBA00023136"/>
    </source>
</evidence>
<proteinExistence type="inferred from homology"/>
<accession>A0A427YEQ3</accession>
<organism evidence="11 12">
    <name type="scientific">Saitozyma podzolica</name>
    <dbReference type="NCBI Taxonomy" id="1890683"/>
    <lineage>
        <taxon>Eukaryota</taxon>
        <taxon>Fungi</taxon>
        <taxon>Dikarya</taxon>
        <taxon>Basidiomycota</taxon>
        <taxon>Agaricomycotina</taxon>
        <taxon>Tremellomycetes</taxon>
        <taxon>Tremellales</taxon>
        <taxon>Trimorphomycetaceae</taxon>
        <taxon>Saitozyma</taxon>
    </lineage>
</organism>
<feature type="transmembrane region" description="Helical" evidence="9">
    <location>
        <begin position="433"/>
        <end position="457"/>
    </location>
</feature>
<feature type="transmembrane region" description="Helical" evidence="9">
    <location>
        <begin position="188"/>
        <end position="207"/>
    </location>
</feature>
<dbReference type="PANTHER" id="PTHR48020:SF4">
    <property type="entry name" value="SYMPORT, PUTATIVE (AFU_ORTHOLOGUE AFUA_3G11790)-RELATED"/>
    <property type="match status" value="1"/>
</dbReference>
<evidence type="ECO:0000256" key="5">
    <source>
        <dbReference type="ARBA" id="ARBA00022989"/>
    </source>
</evidence>
<dbReference type="GO" id="GO:0015791">
    <property type="term" value="P:polyol transmembrane transport"/>
    <property type="evidence" value="ECO:0007669"/>
    <property type="project" value="UniProtKB-ARBA"/>
</dbReference>
<feature type="transmembrane region" description="Helical" evidence="9">
    <location>
        <begin position="463"/>
        <end position="488"/>
    </location>
</feature>
<evidence type="ECO:0000256" key="8">
    <source>
        <dbReference type="RuleBase" id="RU003346"/>
    </source>
</evidence>
<keyword evidence="12" id="KW-1185">Reference proteome</keyword>
<dbReference type="GO" id="GO:0015798">
    <property type="term" value="P:myo-inositol transport"/>
    <property type="evidence" value="ECO:0007669"/>
    <property type="project" value="UniProtKB-ARBA"/>
</dbReference>
<dbReference type="FunFam" id="1.20.1250.20:FF:000474">
    <property type="entry name" value="Sugar transporter, putative"/>
    <property type="match status" value="1"/>
</dbReference>
<dbReference type="EMBL" id="RSCD01000013">
    <property type="protein sequence ID" value="RSH89556.1"/>
    <property type="molecule type" value="Genomic_DNA"/>
</dbReference>
<feature type="transmembrane region" description="Helical" evidence="9">
    <location>
        <begin position="369"/>
        <end position="391"/>
    </location>
</feature>
<comment type="catalytic activity">
    <reaction evidence="7">
        <text>myo-inositol(out) + H(+)(out) = myo-inositol(in) + H(+)(in)</text>
        <dbReference type="Rhea" id="RHEA:60364"/>
        <dbReference type="ChEBI" id="CHEBI:15378"/>
        <dbReference type="ChEBI" id="CHEBI:17268"/>
    </reaction>
</comment>
<keyword evidence="4 9" id="KW-0812">Transmembrane</keyword>
<comment type="similarity">
    <text evidence="2 8">Belongs to the major facilitator superfamily. Sugar transporter (TC 2.A.1.1) family.</text>
</comment>
<name>A0A427YEQ3_9TREE</name>
<feature type="transmembrane region" description="Helical" evidence="9">
    <location>
        <begin position="156"/>
        <end position="176"/>
    </location>
</feature>
<dbReference type="Proteomes" id="UP000279259">
    <property type="component" value="Unassembled WGS sequence"/>
</dbReference>
<keyword evidence="3 8" id="KW-0813">Transport</keyword>
<dbReference type="InterPro" id="IPR050814">
    <property type="entry name" value="Myo-inositol_Transporter"/>
</dbReference>
<dbReference type="OrthoDB" id="5290825at2759"/>
<evidence type="ECO:0000259" key="10">
    <source>
        <dbReference type="PROSITE" id="PS50850"/>
    </source>
</evidence>
<dbReference type="PANTHER" id="PTHR48020">
    <property type="entry name" value="PROTON MYO-INOSITOL COTRANSPORTER"/>
    <property type="match status" value="1"/>
</dbReference>
<feature type="transmembrane region" description="Helical" evidence="9">
    <location>
        <begin position="532"/>
        <end position="551"/>
    </location>
</feature>